<comment type="similarity">
    <text evidence="7">Belongs to the UvrC family.</text>
</comment>
<evidence type="ECO:0000256" key="7">
    <source>
        <dbReference type="HAMAP-Rule" id="MF_00203"/>
    </source>
</evidence>
<dbReference type="Pfam" id="PF08459">
    <property type="entry name" value="UvrC_RNaseH_dom"/>
    <property type="match status" value="1"/>
</dbReference>
<feature type="region of interest" description="Disordered" evidence="8">
    <location>
        <begin position="1"/>
        <end position="50"/>
    </location>
</feature>
<dbReference type="InterPro" id="IPR036876">
    <property type="entry name" value="UVR_dom_sf"/>
</dbReference>
<dbReference type="CDD" id="cd10434">
    <property type="entry name" value="GIY-YIG_UvrC_Cho"/>
    <property type="match status" value="1"/>
</dbReference>
<keyword evidence="2 7" id="KW-0227">DNA damage</keyword>
<dbReference type="InterPro" id="IPR050066">
    <property type="entry name" value="UvrABC_protein_C"/>
</dbReference>
<dbReference type="HAMAP" id="MF_00203">
    <property type="entry name" value="UvrC"/>
    <property type="match status" value="1"/>
</dbReference>
<protein>
    <recommendedName>
        <fullName evidence="7">UvrABC system protein C</fullName>
        <shortName evidence="7">Protein UvrC</shortName>
    </recommendedName>
    <alternativeName>
        <fullName evidence="7">Excinuclease ABC subunit C</fullName>
    </alternativeName>
</protein>
<dbReference type="NCBIfam" id="TIGR00194">
    <property type="entry name" value="uvrC"/>
    <property type="match status" value="1"/>
</dbReference>
<dbReference type="InterPro" id="IPR001162">
    <property type="entry name" value="UvrC_RNase_H_dom"/>
</dbReference>
<evidence type="ECO:0000256" key="8">
    <source>
        <dbReference type="SAM" id="MobiDB-lite"/>
    </source>
</evidence>
<proteinExistence type="inferred from homology"/>
<dbReference type="InterPro" id="IPR047296">
    <property type="entry name" value="GIY-YIG_UvrC_Cho"/>
</dbReference>
<evidence type="ECO:0000256" key="2">
    <source>
        <dbReference type="ARBA" id="ARBA00022763"/>
    </source>
</evidence>
<comment type="function">
    <text evidence="7">The UvrABC repair system catalyzes the recognition and processing of DNA lesions. UvrC both incises the 5' and 3' sides of the lesion. The N-terminal half is responsible for the 3' incision and the C-terminal half is responsible for the 5' incision.</text>
</comment>
<comment type="subcellular location">
    <subcellularLocation>
        <location evidence="7">Cytoplasm</location>
    </subcellularLocation>
</comment>
<keyword evidence="1 7" id="KW-0963">Cytoplasm</keyword>
<dbReference type="PROSITE" id="PS50151">
    <property type="entry name" value="UVR"/>
    <property type="match status" value="1"/>
</dbReference>
<evidence type="ECO:0000313" key="13">
    <source>
        <dbReference type="Proteomes" id="UP001205906"/>
    </source>
</evidence>
<keyword evidence="3 7" id="KW-0228">DNA excision</keyword>
<dbReference type="EMBL" id="JAMXQS010000006">
    <property type="protein sequence ID" value="MCO6050906.1"/>
    <property type="molecule type" value="Genomic_DNA"/>
</dbReference>
<comment type="subunit">
    <text evidence="7">Interacts with UvrB in an incision complex.</text>
</comment>
<dbReference type="Gene3D" id="1.10.150.20">
    <property type="entry name" value="5' to 3' exonuclease, C-terminal subdomain"/>
    <property type="match status" value="1"/>
</dbReference>
<dbReference type="SMART" id="SM00465">
    <property type="entry name" value="GIYc"/>
    <property type="match status" value="1"/>
</dbReference>
<dbReference type="PROSITE" id="PS50164">
    <property type="entry name" value="GIY_YIG"/>
    <property type="match status" value="1"/>
</dbReference>
<dbReference type="Pfam" id="PF14520">
    <property type="entry name" value="HHH_5"/>
    <property type="match status" value="1"/>
</dbReference>
<dbReference type="Gene3D" id="4.10.860.10">
    <property type="entry name" value="UVR domain"/>
    <property type="match status" value="1"/>
</dbReference>
<evidence type="ECO:0000256" key="6">
    <source>
        <dbReference type="ARBA" id="ARBA00023236"/>
    </source>
</evidence>
<keyword evidence="5 7" id="KW-0234">DNA repair</keyword>
<dbReference type="Gene3D" id="3.40.1440.10">
    <property type="entry name" value="GIY-YIG endonuclease"/>
    <property type="match status" value="1"/>
</dbReference>
<dbReference type="PANTHER" id="PTHR30562:SF1">
    <property type="entry name" value="UVRABC SYSTEM PROTEIN C"/>
    <property type="match status" value="1"/>
</dbReference>
<dbReference type="InterPro" id="IPR038476">
    <property type="entry name" value="UvrC_RNase_H_dom_sf"/>
</dbReference>
<feature type="domain" description="UVR" evidence="9">
    <location>
        <begin position="272"/>
        <end position="307"/>
    </location>
</feature>
<evidence type="ECO:0000256" key="3">
    <source>
        <dbReference type="ARBA" id="ARBA00022769"/>
    </source>
</evidence>
<evidence type="ECO:0000256" key="1">
    <source>
        <dbReference type="ARBA" id="ARBA00022490"/>
    </source>
</evidence>
<dbReference type="SUPFAM" id="SSF82771">
    <property type="entry name" value="GIY-YIG endonuclease"/>
    <property type="match status" value="1"/>
</dbReference>
<dbReference type="InterPro" id="IPR001943">
    <property type="entry name" value="UVR_dom"/>
</dbReference>
<organism evidence="12 13">
    <name type="scientific">Mesorhizobium liriopis</name>
    <dbReference type="NCBI Taxonomy" id="2953882"/>
    <lineage>
        <taxon>Bacteria</taxon>
        <taxon>Pseudomonadati</taxon>
        <taxon>Pseudomonadota</taxon>
        <taxon>Alphaproteobacteria</taxon>
        <taxon>Hyphomicrobiales</taxon>
        <taxon>Phyllobacteriaceae</taxon>
        <taxon>Mesorhizobium</taxon>
    </lineage>
</organism>
<evidence type="ECO:0000256" key="4">
    <source>
        <dbReference type="ARBA" id="ARBA00022881"/>
    </source>
</evidence>
<dbReference type="PROSITE" id="PS50165">
    <property type="entry name" value="UVRC"/>
    <property type="match status" value="1"/>
</dbReference>
<name>A0ABT1C7U9_9HYPH</name>
<dbReference type="Gene3D" id="3.30.420.340">
    <property type="entry name" value="UvrC, RNAse H endonuclease domain"/>
    <property type="match status" value="1"/>
</dbReference>
<gene>
    <name evidence="7 12" type="primary">uvrC</name>
    <name evidence="12" type="ORF">NGM99_14070</name>
</gene>
<dbReference type="NCBIfam" id="NF001824">
    <property type="entry name" value="PRK00558.1-5"/>
    <property type="match status" value="1"/>
</dbReference>
<keyword evidence="6 7" id="KW-0742">SOS response</keyword>
<dbReference type="SMART" id="SM00278">
    <property type="entry name" value="HhH1"/>
    <property type="match status" value="2"/>
</dbReference>
<evidence type="ECO:0000313" key="12">
    <source>
        <dbReference type="EMBL" id="MCO6050906.1"/>
    </source>
</evidence>
<dbReference type="InterPro" id="IPR010994">
    <property type="entry name" value="RuvA_2-like"/>
</dbReference>
<accession>A0ABT1C7U9</accession>
<feature type="compositionally biased region" description="Acidic residues" evidence="8">
    <location>
        <begin position="31"/>
        <end position="40"/>
    </location>
</feature>
<dbReference type="Pfam" id="PF22920">
    <property type="entry name" value="UvrC_RNaseH"/>
    <property type="match status" value="1"/>
</dbReference>
<dbReference type="InterPro" id="IPR000305">
    <property type="entry name" value="GIY-YIG_endonuc"/>
</dbReference>
<evidence type="ECO:0000256" key="5">
    <source>
        <dbReference type="ARBA" id="ARBA00023204"/>
    </source>
</evidence>
<dbReference type="Proteomes" id="UP001205906">
    <property type="component" value="Unassembled WGS sequence"/>
</dbReference>
<dbReference type="Pfam" id="PF01541">
    <property type="entry name" value="GIY-YIG"/>
    <property type="match status" value="1"/>
</dbReference>
<evidence type="ECO:0000259" key="11">
    <source>
        <dbReference type="PROSITE" id="PS50165"/>
    </source>
</evidence>
<feature type="domain" description="UvrC family homology region profile" evidence="11">
    <location>
        <begin position="323"/>
        <end position="563"/>
    </location>
</feature>
<dbReference type="SUPFAM" id="SSF47781">
    <property type="entry name" value="RuvA domain 2-like"/>
    <property type="match status" value="1"/>
</dbReference>
<dbReference type="SUPFAM" id="SSF46600">
    <property type="entry name" value="C-terminal UvrC-binding domain of UvrB"/>
    <property type="match status" value="1"/>
</dbReference>
<evidence type="ECO:0000259" key="10">
    <source>
        <dbReference type="PROSITE" id="PS50164"/>
    </source>
</evidence>
<dbReference type="InterPro" id="IPR035901">
    <property type="entry name" value="GIY-YIG_endonuc_sf"/>
</dbReference>
<dbReference type="PANTHER" id="PTHR30562">
    <property type="entry name" value="UVRC/OXIDOREDUCTASE"/>
    <property type="match status" value="1"/>
</dbReference>
<dbReference type="InterPro" id="IPR003583">
    <property type="entry name" value="Hlx-hairpin-Hlx_DNA-bd_motif"/>
</dbReference>
<keyword evidence="13" id="KW-1185">Reference proteome</keyword>
<feature type="domain" description="GIY-YIG" evidence="10">
    <location>
        <begin position="84"/>
        <end position="162"/>
    </location>
</feature>
<dbReference type="RefSeq" id="WP_252819930.1">
    <property type="nucleotide sequence ID" value="NZ_JAMXQS010000006.1"/>
</dbReference>
<evidence type="ECO:0000259" key="9">
    <source>
        <dbReference type="PROSITE" id="PS50151"/>
    </source>
</evidence>
<sequence length="691" mass="76862">MKPEQADLSSEAERPRDDDIADDVAGFLPGDETDEDEGSDAEPAPLAEGPELAFTAIDWTPDAGDIEGKMGAEVIQTLVKRLPNSPGVYRMLNSAGDALYVGKAKSLKKRVTSYAQGRFHNNRLARMVRETATMEFVVTRTETEALLLEANLIKRFRPRFNVLMRDDKSFPYILLNRDHRAPGIFKHRGARSRKGDYFGPFASAGAVGRAINSLQRAFLLRTCADSVFESRTRPCLLFQIKRCSGPCTNEISVDDYATLVGEAKDFLAGRSQKVKGEIAAAMQVAASDLDFERAAVLRDRLSALAHVQSHQGINAQTVEEADVFAIHEEGGQFCIQVFFFRTGQNWGNRAYFPKADPSVEPEEVLGSFIAQFYDDKPCPRTILLSLAIPETDLLAEALSERMGYRIAFSVPQRGEKKELVEHALHNAREALGRKLAETSTQTRLLKGFAETFGLEHPPRRIEVYDNSHIMGTSPVGAMIVAGADGFVKNQYRKFNIRSTDLTPGDDFGMMREVMTRRFSRLKKENAEGPSLDHEAEQTTFPAWPDVILIDGGQGQMSAVREILKELDVEDKVIAIGVAKGVDRDAGRERFFVKGKESFTLPVRDPVLYFVQRMRDEAHRFAIGAHRARRSKQFVKNPLDEITGVGPTRKRALLHHFGSAKAVGRAGIEDLMAVEGISASTARLVYNHFHEN</sequence>
<dbReference type="Pfam" id="PF02151">
    <property type="entry name" value="UVR"/>
    <property type="match status" value="1"/>
</dbReference>
<dbReference type="InterPro" id="IPR004791">
    <property type="entry name" value="UvrC"/>
</dbReference>
<keyword evidence="4 7" id="KW-0267">Excision nuclease</keyword>
<reference evidence="12 13" key="1">
    <citation type="submission" date="2022-06" db="EMBL/GenBank/DDBJ databases">
        <title>Mesorhizobium sp. strain RP14 Genome sequencing and assembly.</title>
        <authorList>
            <person name="Kim I."/>
        </authorList>
    </citation>
    <scope>NUCLEOTIDE SEQUENCE [LARGE SCALE GENOMIC DNA]</scope>
    <source>
        <strain evidence="13">RP14(2022)</strain>
    </source>
</reference>
<feature type="compositionally biased region" description="Basic and acidic residues" evidence="8">
    <location>
        <begin position="1"/>
        <end position="18"/>
    </location>
</feature>
<comment type="caution">
    <text evidence="12">The sequence shown here is derived from an EMBL/GenBank/DDBJ whole genome shotgun (WGS) entry which is preliminary data.</text>
</comment>